<evidence type="ECO:0000259" key="9">
    <source>
        <dbReference type="PROSITE" id="PS50250"/>
    </source>
</evidence>
<dbReference type="HAMAP" id="MF_03000">
    <property type="entry name" value="eIF3a"/>
    <property type="match status" value="1"/>
</dbReference>
<evidence type="ECO:0000256" key="5">
    <source>
        <dbReference type="ARBA" id="ARBA00022917"/>
    </source>
</evidence>
<protein>
    <recommendedName>
        <fullName evidence="7">Eukaryotic translation initiation factor 3 subunit A</fullName>
        <shortName evidence="7">eIF3a</shortName>
    </recommendedName>
    <alternativeName>
        <fullName evidence="7">Eukaryotic translation initiation factor 3 110 kDa subunit homolog</fullName>
        <shortName evidence="7">eIF3 p110</shortName>
    </alternativeName>
    <alternativeName>
        <fullName evidence="7">Translation initiation factor eIF3, p110 subunit homolog</fullName>
    </alternativeName>
</protein>
<feature type="domain" description="PCI" evidence="9">
    <location>
        <begin position="321"/>
        <end position="495"/>
    </location>
</feature>
<evidence type="ECO:0000256" key="7">
    <source>
        <dbReference type="HAMAP-Rule" id="MF_03000"/>
    </source>
</evidence>
<reference evidence="10 11" key="1">
    <citation type="journal article" date="2023" name="Elife">
        <title>Identification of key yeast species and microbe-microbe interactions impacting larval growth of Drosophila in the wild.</title>
        <authorList>
            <person name="Mure A."/>
            <person name="Sugiura Y."/>
            <person name="Maeda R."/>
            <person name="Honda K."/>
            <person name="Sakurai N."/>
            <person name="Takahashi Y."/>
            <person name="Watada M."/>
            <person name="Katoh T."/>
            <person name="Gotoh A."/>
            <person name="Gotoh Y."/>
            <person name="Taniguchi I."/>
            <person name="Nakamura K."/>
            <person name="Hayashi T."/>
            <person name="Katayama T."/>
            <person name="Uemura T."/>
            <person name="Hattori Y."/>
        </authorList>
    </citation>
    <scope>NUCLEOTIDE SEQUENCE [LARGE SCALE GENOMIC DNA]</scope>
    <source>
        <strain evidence="10 11">KH-74</strain>
    </source>
</reference>
<gene>
    <name evidence="7" type="primary">TIF32</name>
    <name evidence="10" type="ORF">DAKH74_040580</name>
</gene>
<dbReference type="Gene3D" id="4.10.860.10">
    <property type="entry name" value="UVR domain"/>
    <property type="match status" value="1"/>
</dbReference>
<evidence type="ECO:0000256" key="3">
    <source>
        <dbReference type="ARBA" id="ARBA00022540"/>
    </source>
</evidence>
<keyword evidence="2 7" id="KW-0963">Cytoplasm</keyword>
<dbReference type="GO" id="GO:0071540">
    <property type="term" value="C:eukaryotic translation initiation factor 3 complex, eIF3e"/>
    <property type="evidence" value="ECO:0007669"/>
    <property type="project" value="TreeGrafter"/>
</dbReference>
<feature type="compositionally biased region" description="Basic and acidic residues" evidence="8">
    <location>
        <begin position="901"/>
        <end position="922"/>
    </location>
</feature>
<feature type="coiled-coil region" evidence="7">
    <location>
        <begin position="585"/>
        <end position="676"/>
    </location>
</feature>
<dbReference type="InterPro" id="IPR000717">
    <property type="entry name" value="PCI_dom"/>
</dbReference>
<dbReference type="Pfam" id="PF22591">
    <property type="entry name" value="eIF3a_PCI_TPR-like"/>
    <property type="match status" value="1"/>
</dbReference>
<feature type="compositionally biased region" description="Acidic residues" evidence="8">
    <location>
        <begin position="502"/>
        <end position="535"/>
    </location>
</feature>
<keyword evidence="4 7" id="KW-0694">RNA-binding</keyword>
<dbReference type="EMBL" id="BTGD01000013">
    <property type="protein sequence ID" value="GMM57442.1"/>
    <property type="molecule type" value="Genomic_DNA"/>
</dbReference>
<feature type="compositionally biased region" description="Basic and acidic residues" evidence="8">
    <location>
        <begin position="947"/>
        <end position="968"/>
    </location>
</feature>
<evidence type="ECO:0000256" key="1">
    <source>
        <dbReference type="ARBA" id="ARBA00004496"/>
    </source>
</evidence>
<feature type="region of interest" description="Disordered" evidence="8">
    <location>
        <begin position="848"/>
        <end position="994"/>
    </location>
</feature>
<dbReference type="FunFam" id="4.10.860.10:FF:000001">
    <property type="entry name" value="Eukaryotic translation initiation factor 3 subunit A"/>
    <property type="match status" value="1"/>
</dbReference>
<dbReference type="GO" id="GO:0071541">
    <property type="term" value="C:eukaryotic translation initiation factor 3 complex, eIF3m"/>
    <property type="evidence" value="ECO:0007669"/>
    <property type="project" value="TreeGrafter"/>
</dbReference>
<dbReference type="InterPro" id="IPR054711">
    <property type="entry name" value="eIF3a_PCI_TPR-like"/>
</dbReference>
<feature type="region of interest" description="Disordered" evidence="8">
    <location>
        <begin position="502"/>
        <end position="555"/>
    </location>
</feature>
<feature type="compositionally biased region" description="Basic and acidic residues" evidence="8">
    <location>
        <begin position="848"/>
        <end position="874"/>
    </location>
</feature>
<dbReference type="GO" id="GO:0002188">
    <property type="term" value="P:translation reinitiation"/>
    <property type="evidence" value="ECO:0007669"/>
    <property type="project" value="TreeGrafter"/>
</dbReference>
<comment type="subcellular location">
    <subcellularLocation>
        <location evidence="1 7">Cytoplasm</location>
    </subcellularLocation>
</comment>
<dbReference type="GO" id="GO:0033290">
    <property type="term" value="C:eukaryotic 48S preinitiation complex"/>
    <property type="evidence" value="ECO:0007669"/>
    <property type="project" value="UniProtKB-UniRule"/>
</dbReference>
<dbReference type="GO" id="GO:0001732">
    <property type="term" value="P:formation of cytoplasmic translation initiation complex"/>
    <property type="evidence" value="ECO:0007669"/>
    <property type="project" value="UniProtKB-UniRule"/>
</dbReference>
<comment type="similarity">
    <text evidence="7">Belongs to the eIF-3 subunit A family.</text>
</comment>
<keyword evidence="6 7" id="KW-0175">Coiled coil</keyword>
<keyword evidence="3 7" id="KW-0396">Initiation factor</keyword>
<evidence type="ECO:0000256" key="6">
    <source>
        <dbReference type="ARBA" id="ARBA00023054"/>
    </source>
</evidence>
<proteinExistence type="inferred from homology"/>
<dbReference type="PANTHER" id="PTHR14005:SF0">
    <property type="entry name" value="EUKARYOTIC TRANSLATION INITIATION FACTOR 3 SUBUNIT A"/>
    <property type="match status" value="1"/>
</dbReference>
<evidence type="ECO:0000256" key="8">
    <source>
        <dbReference type="SAM" id="MobiDB-lite"/>
    </source>
</evidence>
<evidence type="ECO:0000313" key="10">
    <source>
        <dbReference type="EMBL" id="GMM57442.1"/>
    </source>
</evidence>
<comment type="caution">
    <text evidence="10">The sequence shown here is derived from an EMBL/GenBank/DDBJ whole genome shotgun (WGS) entry which is preliminary data.</text>
</comment>
<name>A0AAV5S3P9_MAUHU</name>
<evidence type="ECO:0000313" key="11">
    <source>
        <dbReference type="Proteomes" id="UP001377567"/>
    </source>
</evidence>
<comment type="function">
    <text evidence="7">RNA-binding component of the eukaryotic translation initiation factor 3 (eIF-3) complex, which is involved in protein synthesis of a specialized repertoire of mRNAs and, together with other initiation factors, stimulates binding of mRNA and methionyl-tRNAi to the 40S ribosome. The eIF-3 complex specifically targets and initiates translation of a subset of mRNAs involved in cell proliferation.</text>
</comment>
<dbReference type="GO" id="GO:0016282">
    <property type="term" value="C:eukaryotic 43S preinitiation complex"/>
    <property type="evidence" value="ECO:0007669"/>
    <property type="project" value="UniProtKB-UniRule"/>
</dbReference>
<dbReference type="GO" id="GO:0003729">
    <property type="term" value="F:mRNA binding"/>
    <property type="evidence" value="ECO:0007669"/>
    <property type="project" value="TreeGrafter"/>
</dbReference>
<dbReference type="InterPro" id="IPR027512">
    <property type="entry name" value="EIF3A"/>
</dbReference>
<dbReference type="GO" id="GO:0043614">
    <property type="term" value="C:multi-eIF complex"/>
    <property type="evidence" value="ECO:0007669"/>
    <property type="project" value="TreeGrafter"/>
</dbReference>
<dbReference type="Proteomes" id="UP001377567">
    <property type="component" value="Unassembled WGS sequence"/>
</dbReference>
<organism evidence="10 11">
    <name type="scientific">Maudiozyma humilis</name>
    <name type="common">Sour dough yeast</name>
    <name type="synonym">Kazachstania humilis</name>
    <dbReference type="NCBI Taxonomy" id="51915"/>
    <lineage>
        <taxon>Eukaryota</taxon>
        <taxon>Fungi</taxon>
        <taxon>Dikarya</taxon>
        <taxon>Ascomycota</taxon>
        <taxon>Saccharomycotina</taxon>
        <taxon>Saccharomycetes</taxon>
        <taxon>Saccharomycetales</taxon>
        <taxon>Saccharomycetaceae</taxon>
        <taxon>Maudiozyma</taxon>
    </lineage>
</organism>
<dbReference type="PROSITE" id="PS50250">
    <property type="entry name" value="PCI"/>
    <property type="match status" value="1"/>
</dbReference>
<feature type="compositionally biased region" description="Low complexity" evidence="8">
    <location>
        <begin position="923"/>
        <end position="941"/>
    </location>
</feature>
<evidence type="ECO:0000256" key="4">
    <source>
        <dbReference type="ARBA" id="ARBA00022884"/>
    </source>
</evidence>
<comment type="subunit">
    <text evidence="7">Component of the eukaryotic translation initiation factor 3 (eIF-3) complex.</text>
</comment>
<dbReference type="GO" id="GO:0003743">
    <property type="term" value="F:translation initiation factor activity"/>
    <property type="evidence" value="ECO:0007669"/>
    <property type="project" value="UniProtKB-UniRule"/>
</dbReference>
<keyword evidence="11" id="KW-1185">Reference proteome</keyword>
<keyword evidence="5 7" id="KW-0648">Protein biosynthesis</keyword>
<evidence type="ECO:0000256" key="2">
    <source>
        <dbReference type="ARBA" id="ARBA00022490"/>
    </source>
</evidence>
<dbReference type="Gene3D" id="1.25.40.860">
    <property type="match status" value="1"/>
</dbReference>
<sequence>MAPPPLRPENAVKRAEDLIAVGESQAALQSLFDFFTARRIRWADPASVEPVVFRFLELGVDLKKGRTLRDGLHQYKKLVQGSPEGLASVSAVSRKYIDVVEKKIAAEQAKEDKKAEAEEDEDLEGGVTPDNLLISAFEEDQSVAGFNDEALTSWMRFTWESYRSVLDLLRNNSQLEITYSGVVNRTMMFCLKYARKNEFKRLADMLRQHLDAANYQQSKSGTNIVDLSDKETLQRYLDQRFHLVNCSVQLELWHEAYRSIEDVFHLMKLSTVPPKASTLARYYQNIAKVFFVSGDSLLHTIALQKFYNLFLNNPNATQEQFKEHASTIFLSALAVKLDDLPTVGYNRSFRLYRLLGLEGKPNRKETMDALLQEDFYKNVDDDVKALYNAMEVDFSAAAIKELLPKLLPNLSAKSYFGQYVSAIRDVIVRRIIVEASAKNPSMKLADIYALVSLPEPFDLSNWNIEKALLEAAVEDYVSFTIDHVAGEIVFAQDPFAPFEEAAAEVEAEAEEGDEIPEEDAEEDEEAETEEAETEESAEKTTEDGDESAAAEPEVIVTRNSYIHNRLSELSKTLKEVESFAALPYLQKVKIARENLIERNKESIEKAKAAAEERAQRRKEAREKYQEENALHAEADAELRQKRNLEEKALMEAKLAEDNRQRQIEKKKREFAAMQKQIILKTITEVNEQGKTYIDPALADTMDIKDVKKLIVEQVSKDQLELQEKAEYARNRVDYTERAFRKVELPLLQAEAEAHKATDMKKYEAQNEKIIAAAKAEFDAKMEDHDRLTGVYSDFQALKSKVFAAHESEFKEQRAEQQAKFEAAKQARIEEVRQKRYDELVANRKAEIAAAERAERAKADEEMMRKRREMEDAVAKKNAAARAPVASTPSAPRASPFGAGNDSKRDEIARRQREMEEAAEKKNASSSRAPAASAPSAPRANPFGSMNDAKREEIARKQREMEEALEKKASGAGASSGPTPAKKGAYVPPSRRARK</sequence>
<dbReference type="PANTHER" id="PTHR14005">
    <property type="entry name" value="EUKARYOTIC TRANSLATION INITIATION FACTOR 3, THETA SUBUNIT"/>
    <property type="match status" value="1"/>
</dbReference>
<feature type="compositionally biased region" description="Low complexity" evidence="8">
    <location>
        <begin position="875"/>
        <end position="885"/>
    </location>
</feature>
<accession>A0AAV5S3P9</accession>
<dbReference type="SMART" id="SM00088">
    <property type="entry name" value="PINT"/>
    <property type="match status" value="1"/>
</dbReference>
<dbReference type="AlphaFoldDB" id="A0AAV5S3P9"/>